<sequence>MVFCTCQECKALNIEAGGREVSAIIKWRYEKKKMNGKLIYSQKLYDDYNDLEESLSDNDNDDLEELLSDNDNDDLEKLLSDNDDLEELLSDIDNNNLKESLSEMSIDEDVIDDSNKTELSESMVLVLRLLNLKCKHNFTNNAFTDILNLIGSDLGEGSTLYLTKESDIFDRDLYKELVEEGFFPNERDIALIGSTDGYQIFKQKTDSCWIVMFINANLPPSVCIKRENLLISAIISSSNQSKDFNSFLRPIIDELKILQEGVSIYDAVLKESFILQCHVVMWTGDMPAISKLMCMTGHNAYLGYRFCYLKGVYSEKSRHVYFPCSMPRTSNITDFDPKELSKRTKNNFLNDISKIINETNRITRLSYIKETDIINFIKLIFKSNCILTILYFKFI</sequence>
<accession>A0A8H3M0X2</accession>
<gene>
    <name evidence="2" type="ORF">RCL2_002518500</name>
</gene>
<evidence type="ECO:0000313" key="2">
    <source>
        <dbReference type="EMBL" id="GES98652.1"/>
    </source>
</evidence>
<dbReference type="EMBL" id="BLAL01000274">
    <property type="protein sequence ID" value="GES98652.1"/>
    <property type="molecule type" value="Genomic_DNA"/>
</dbReference>
<protein>
    <submittedName>
        <fullName evidence="2">Transposase domain-containing protein</fullName>
    </submittedName>
</protein>
<reference evidence="2" key="1">
    <citation type="submission" date="2019-10" db="EMBL/GenBank/DDBJ databases">
        <title>Conservation and host-specific expression of non-tandemly repeated heterogenous ribosome RNA gene in arbuscular mycorrhizal fungi.</title>
        <authorList>
            <person name="Maeda T."/>
            <person name="Kobayashi Y."/>
            <person name="Nakagawa T."/>
            <person name="Ezawa T."/>
            <person name="Yamaguchi K."/>
            <person name="Bino T."/>
            <person name="Nishimoto Y."/>
            <person name="Shigenobu S."/>
            <person name="Kawaguchi M."/>
        </authorList>
    </citation>
    <scope>NUCLEOTIDE SEQUENCE</scope>
    <source>
        <strain evidence="2">HR1</strain>
    </source>
</reference>
<evidence type="ECO:0000313" key="3">
    <source>
        <dbReference type="Proteomes" id="UP000615446"/>
    </source>
</evidence>
<name>A0A8H3M0X2_9GLOM</name>
<dbReference type="AlphaFoldDB" id="A0A8H3M0X2"/>
<dbReference type="OrthoDB" id="2289449at2759"/>
<keyword evidence="1" id="KW-0175">Coiled coil</keyword>
<dbReference type="InterPro" id="IPR004242">
    <property type="entry name" value="Transposase_21"/>
</dbReference>
<proteinExistence type="predicted"/>
<dbReference type="Pfam" id="PF02992">
    <property type="entry name" value="Transposase_21"/>
    <property type="match status" value="1"/>
</dbReference>
<organism evidence="2 3">
    <name type="scientific">Rhizophagus clarus</name>
    <dbReference type="NCBI Taxonomy" id="94130"/>
    <lineage>
        <taxon>Eukaryota</taxon>
        <taxon>Fungi</taxon>
        <taxon>Fungi incertae sedis</taxon>
        <taxon>Mucoromycota</taxon>
        <taxon>Glomeromycotina</taxon>
        <taxon>Glomeromycetes</taxon>
        <taxon>Glomerales</taxon>
        <taxon>Glomeraceae</taxon>
        <taxon>Rhizophagus</taxon>
    </lineage>
</organism>
<dbReference type="Proteomes" id="UP000615446">
    <property type="component" value="Unassembled WGS sequence"/>
</dbReference>
<feature type="coiled-coil region" evidence="1">
    <location>
        <begin position="68"/>
        <end position="95"/>
    </location>
</feature>
<comment type="caution">
    <text evidence="2">The sequence shown here is derived from an EMBL/GenBank/DDBJ whole genome shotgun (WGS) entry which is preliminary data.</text>
</comment>
<evidence type="ECO:0000256" key="1">
    <source>
        <dbReference type="SAM" id="Coils"/>
    </source>
</evidence>